<evidence type="ECO:0000313" key="3">
    <source>
        <dbReference type="EMBL" id="KZT38227.1"/>
    </source>
</evidence>
<dbReference type="AlphaFoldDB" id="A0A166D7W2"/>
<keyword evidence="1" id="KW-0472">Membrane</keyword>
<dbReference type="InterPro" id="IPR045340">
    <property type="entry name" value="DUF6533"/>
</dbReference>
<keyword evidence="1" id="KW-1133">Transmembrane helix</keyword>
<dbReference type="Pfam" id="PF20151">
    <property type="entry name" value="DUF6533"/>
    <property type="match status" value="1"/>
</dbReference>
<feature type="transmembrane region" description="Helical" evidence="1">
    <location>
        <begin position="262"/>
        <end position="279"/>
    </location>
</feature>
<feature type="transmembrane region" description="Helical" evidence="1">
    <location>
        <begin position="147"/>
        <end position="168"/>
    </location>
</feature>
<evidence type="ECO:0000313" key="4">
    <source>
        <dbReference type="Proteomes" id="UP000076798"/>
    </source>
</evidence>
<keyword evidence="4" id="KW-1185">Reference proteome</keyword>
<dbReference type="Proteomes" id="UP000076798">
    <property type="component" value="Unassembled WGS sequence"/>
</dbReference>
<accession>A0A166D7W2</accession>
<protein>
    <recommendedName>
        <fullName evidence="2">DUF6533 domain-containing protein</fullName>
    </recommendedName>
</protein>
<gene>
    <name evidence="3" type="ORF">SISSUDRAFT_1062157</name>
</gene>
<feature type="transmembrane region" description="Helical" evidence="1">
    <location>
        <begin position="227"/>
        <end position="256"/>
    </location>
</feature>
<feature type="transmembrane region" description="Helical" evidence="1">
    <location>
        <begin position="196"/>
        <end position="215"/>
    </location>
</feature>
<sequence>MGLSSWLEHYLIAEQTTAVSLTLLIYDWTLTLDREVNYIWLQTLTIPKALYFLSRYLPIIAEIFNVIVQSLSQPSLEMYVSKQHFPMIDHESLRPISSQIAVLLVEHASGRFKNSVWIPGTQSAEIFIVQTVLAYRVYALYSRNKRLLGWILFVLLCTSIAATATSIVQYKSANEGNNIGQGIYLCNVNTKLDFQWAYWVPILTFEVIVFAFMVYRSVKIRKEIGSCINILAVLFYDSVIYFVSVIFVSIVVVFIFRLESENAPAIMGSPCFAIMSILANRMLLNIPTAYCDSHK</sequence>
<dbReference type="EMBL" id="KV428067">
    <property type="protein sequence ID" value="KZT38227.1"/>
    <property type="molecule type" value="Genomic_DNA"/>
</dbReference>
<reference evidence="3 4" key="1">
    <citation type="journal article" date="2016" name="Mol. Biol. Evol.">
        <title>Comparative Genomics of Early-Diverging Mushroom-Forming Fungi Provides Insights into the Origins of Lignocellulose Decay Capabilities.</title>
        <authorList>
            <person name="Nagy L.G."/>
            <person name="Riley R."/>
            <person name="Tritt A."/>
            <person name="Adam C."/>
            <person name="Daum C."/>
            <person name="Floudas D."/>
            <person name="Sun H."/>
            <person name="Yadav J.S."/>
            <person name="Pangilinan J."/>
            <person name="Larsson K.H."/>
            <person name="Matsuura K."/>
            <person name="Barry K."/>
            <person name="Labutti K."/>
            <person name="Kuo R."/>
            <person name="Ohm R.A."/>
            <person name="Bhattacharya S.S."/>
            <person name="Shirouzu T."/>
            <person name="Yoshinaga Y."/>
            <person name="Martin F.M."/>
            <person name="Grigoriev I.V."/>
            <person name="Hibbett D.S."/>
        </authorList>
    </citation>
    <scope>NUCLEOTIDE SEQUENCE [LARGE SCALE GENOMIC DNA]</scope>
    <source>
        <strain evidence="3 4">HHB10207 ss-3</strain>
    </source>
</reference>
<evidence type="ECO:0000256" key="1">
    <source>
        <dbReference type="SAM" id="Phobius"/>
    </source>
</evidence>
<dbReference type="OrthoDB" id="2638860at2759"/>
<keyword evidence="1" id="KW-0812">Transmembrane</keyword>
<organism evidence="3 4">
    <name type="scientific">Sistotremastrum suecicum HHB10207 ss-3</name>
    <dbReference type="NCBI Taxonomy" id="1314776"/>
    <lineage>
        <taxon>Eukaryota</taxon>
        <taxon>Fungi</taxon>
        <taxon>Dikarya</taxon>
        <taxon>Basidiomycota</taxon>
        <taxon>Agaricomycotina</taxon>
        <taxon>Agaricomycetes</taxon>
        <taxon>Sistotremastrales</taxon>
        <taxon>Sistotremastraceae</taxon>
        <taxon>Sistotremastrum</taxon>
    </lineage>
</organism>
<feature type="domain" description="DUF6533" evidence="2">
    <location>
        <begin position="17"/>
        <end position="60"/>
    </location>
</feature>
<name>A0A166D7W2_9AGAM</name>
<evidence type="ECO:0000259" key="2">
    <source>
        <dbReference type="Pfam" id="PF20151"/>
    </source>
</evidence>
<proteinExistence type="predicted"/>